<gene>
    <name evidence="2" type="ORF">UX44_C0004G0025</name>
</gene>
<dbReference type="Proteomes" id="UP000034732">
    <property type="component" value="Unassembled WGS sequence"/>
</dbReference>
<feature type="transmembrane region" description="Helical" evidence="1">
    <location>
        <begin position="12"/>
        <end position="35"/>
    </location>
</feature>
<dbReference type="AlphaFoldDB" id="A0A0G1PG02"/>
<evidence type="ECO:0000313" key="2">
    <source>
        <dbReference type="EMBL" id="KKU31661.1"/>
    </source>
</evidence>
<keyword evidence="1" id="KW-0472">Membrane</keyword>
<feature type="transmembrane region" description="Helical" evidence="1">
    <location>
        <begin position="176"/>
        <end position="197"/>
    </location>
</feature>
<accession>A0A0G1PG02</accession>
<reference evidence="2 3" key="1">
    <citation type="journal article" date="2015" name="Nature">
        <title>rRNA introns, odd ribosomes, and small enigmatic genomes across a large radiation of phyla.</title>
        <authorList>
            <person name="Brown C.T."/>
            <person name="Hug L.A."/>
            <person name="Thomas B.C."/>
            <person name="Sharon I."/>
            <person name="Castelle C.J."/>
            <person name="Singh A."/>
            <person name="Wilkins M.J."/>
            <person name="Williams K.H."/>
            <person name="Banfield J.F."/>
        </authorList>
    </citation>
    <scope>NUCLEOTIDE SEQUENCE [LARGE SCALE GENOMIC DNA]</scope>
</reference>
<evidence type="ECO:0008006" key="4">
    <source>
        <dbReference type="Google" id="ProtNLM"/>
    </source>
</evidence>
<proteinExistence type="predicted"/>
<protein>
    <recommendedName>
        <fullName evidence="4">Polysaccharide chain length determinant N-terminal domain-containing protein</fullName>
    </recommendedName>
</protein>
<dbReference type="EMBL" id="LCMF01000004">
    <property type="protein sequence ID" value="KKU31661.1"/>
    <property type="molecule type" value="Genomic_DNA"/>
</dbReference>
<evidence type="ECO:0000256" key="1">
    <source>
        <dbReference type="SAM" id="Phobius"/>
    </source>
</evidence>
<sequence>MEIRELYLFFKAYIKLMLLTGLAFGALGVAAFYFYPQTHVATGSFFVSRAAQSGSPDYFTYEGFYSQQSALSFTETVIGLMESVDIRKAALATLGSSPTEESLRRVAKITRVKKAAPQLITLQVKEKSPVAAGSTWLALSSATLAAVDKIKASGDLALQVSLLQETPVIAKTYRNVFVNFFGGFGAGTLLFALGVSIRKALS</sequence>
<keyword evidence="1" id="KW-1133">Transmembrane helix</keyword>
<name>A0A0G1PG02_UNCKA</name>
<comment type="caution">
    <text evidence="2">The sequence shown here is derived from an EMBL/GenBank/DDBJ whole genome shotgun (WGS) entry which is preliminary data.</text>
</comment>
<keyword evidence="1" id="KW-0812">Transmembrane</keyword>
<organism evidence="2 3">
    <name type="scientific">candidate division WWE3 bacterium GW2011_GWA1_46_21</name>
    <dbReference type="NCBI Taxonomy" id="1619107"/>
    <lineage>
        <taxon>Bacteria</taxon>
        <taxon>Katanobacteria</taxon>
    </lineage>
</organism>
<evidence type="ECO:0000313" key="3">
    <source>
        <dbReference type="Proteomes" id="UP000034732"/>
    </source>
</evidence>